<evidence type="ECO:0000313" key="1">
    <source>
        <dbReference type="EMBL" id="KAK8894301.1"/>
    </source>
</evidence>
<name>A0ABR2KU29_9EUKA</name>
<dbReference type="EMBL" id="JAPFFF010000003">
    <property type="protein sequence ID" value="KAK8894301.1"/>
    <property type="molecule type" value="Genomic_DNA"/>
</dbReference>
<evidence type="ECO:0000313" key="2">
    <source>
        <dbReference type="Proteomes" id="UP001470230"/>
    </source>
</evidence>
<dbReference type="Proteomes" id="UP001470230">
    <property type="component" value="Unassembled WGS sequence"/>
</dbReference>
<gene>
    <name evidence="1" type="ORF">M9Y10_022736</name>
</gene>
<reference evidence="1 2" key="1">
    <citation type="submission" date="2024-04" db="EMBL/GenBank/DDBJ databases">
        <title>Tritrichomonas musculus Genome.</title>
        <authorList>
            <person name="Alves-Ferreira E."/>
            <person name="Grigg M."/>
            <person name="Lorenzi H."/>
            <person name="Galac M."/>
        </authorList>
    </citation>
    <scope>NUCLEOTIDE SEQUENCE [LARGE SCALE GENOMIC DNA]</scope>
    <source>
        <strain evidence="1 2">EAF2021</strain>
    </source>
</reference>
<comment type="caution">
    <text evidence="1">The sequence shown here is derived from an EMBL/GenBank/DDBJ whole genome shotgun (WGS) entry which is preliminary data.</text>
</comment>
<keyword evidence="2" id="KW-1185">Reference proteome</keyword>
<organism evidence="1 2">
    <name type="scientific">Tritrichomonas musculus</name>
    <dbReference type="NCBI Taxonomy" id="1915356"/>
    <lineage>
        <taxon>Eukaryota</taxon>
        <taxon>Metamonada</taxon>
        <taxon>Parabasalia</taxon>
        <taxon>Tritrichomonadida</taxon>
        <taxon>Tritrichomonadidae</taxon>
        <taxon>Tritrichomonas</taxon>
    </lineage>
</organism>
<accession>A0ABR2KU29</accession>
<proteinExistence type="predicted"/>
<protein>
    <submittedName>
        <fullName evidence="1">Uncharacterized protein</fullName>
    </submittedName>
</protein>
<sequence length="333" mass="38788">MNKPLPKVNQVFKAIGNEQLDSNRERFYRSYAEASTDDYYYKSFLAKKNGQKNFSTVKKITNVKDAIRYIDDDTPALGAVRLRHSSTSIPLVDSDINSFLPFDKNEMMLEQLWNYLLRLEELNREDNQHSSTITSLIRFIVHSLQFNTTGDAKAKVDPASHQRFAFFLNDQKGQQFLSRFLDIMESSFLKRFFFTSFIVFKDVQVDPKSRFAEQFLKRLVEYLDKNTPKPKWLFAFIRQAMNFGFVSIAKNEFKLACLASLILTARATRETMSDSDRTLLNTTMKNTAELIAKDLNALLQEKYDEYFMRSVFENVIYLQPDCELRNLISATTV</sequence>